<keyword evidence="11 12" id="KW-0648">Protein biosynthesis</keyword>
<dbReference type="Pfam" id="PF12848">
    <property type="entry name" value="ABC_tran_Xtn"/>
    <property type="match status" value="1"/>
</dbReference>
<keyword evidence="8 12" id="KW-0067">ATP-binding</keyword>
<evidence type="ECO:0000259" key="13">
    <source>
        <dbReference type="PROSITE" id="PS50893"/>
    </source>
</evidence>
<evidence type="ECO:0000256" key="5">
    <source>
        <dbReference type="ARBA" id="ARBA00022737"/>
    </source>
</evidence>
<dbReference type="AlphaFoldDB" id="A0A5C6UFD0"/>
<dbReference type="Proteomes" id="UP000321250">
    <property type="component" value="Unassembled WGS sequence"/>
</dbReference>
<dbReference type="NCBIfam" id="TIGR03719">
    <property type="entry name" value="ABC_ABC_ChvD"/>
    <property type="match status" value="1"/>
</dbReference>
<accession>A0A5C6UFD0</accession>
<dbReference type="PROSITE" id="PS50893">
    <property type="entry name" value="ABC_TRANSPORTER_2"/>
    <property type="match status" value="2"/>
</dbReference>
<evidence type="ECO:0000256" key="9">
    <source>
        <dbReference type="ARBA" id="ARBA00022845"/>
    </source>
</evidence>
<name>A0A5C6UFD0_9SPHN</name>
<sequence length="559" mass="62124">MAGQYAYVMKDMTKTFPGAPKPVLSNINLQFYHGAKIGIVGPNGAGKSTLIKIMAGIDKDYTGEAWPGENVTVGYLEQEPQLDASKTVLENVKDGARGVADMVDRFNAISAEMGDPQDDTDFDALLEEMGTLQEKIDAIDGWTLDNQLEVAMEALRCPPGDWPVDKLSGGEKRRVALTRLLIQKPGILLLDEPTNHLDAESVQWLENHLKDYSGAVLMITHDRYFLDNVVGWVLELDRGKYFPYEGNYSTYLEKKAKRLEQEDREESGRQTAIKNELEWIRQGAKARQTKSKARIANFERLVAQQENRSPGKAQIVIQVPERLGGKVIEVENVSKAYGDKLLFDNLSFTLPAGGIVGVIGPNGAGKSTLFKLITGQETPDSGTIEKGSTVRLGYVDQSRDHLDDKKNVWEEISDGLDSMKVNGFDQSTRAYVGAFNFKGQDQQKNVGKLSGGERNRVNIAKMLKRGGNVLLLDEPTNDLDVETLGALEEAIENFAGCAVVISHDRFFLDRLATHILAFEGNSHVEWFEGNFESYEEDKRRRLGDAADRPTALSYKKLTR</sequence>
<dbReference type="Pfam" id="PF00005">
    <property type="entry name" value="ABC_tran"/>
    <property type="match status" value="2"/>
</dbReference>
<protein>
    <recommendedName>
        <fullName evidence="12">Energy-dependent translational throttle protein EttA</fullName>
        <ecNumber evidence="12">3.6.1.-</ecNumber>
    </recommendedName>
    <alternativeName>
        <fullName evidence="12">Translational regulatory factor EttA</fullName>
    </alternativeName>
</protein>
<dbReference type="PANTHER" id="PTHR43858">
    <property type="entry name" value="ENERGY-DEPENDENT TRANSLATIONAL THROTTLE PROTEIN ETTA"/>
    <property type="match status" value="1"/>
</dbReference>
<dbReference type="GO" id="GO:0006412">
    <property type="term" value="P:translation"/>
    <property type="evidence" value="ECO:0007669"/>
    <property type="project" value="UniProtKB-KW"/>
</dbReference>
<dbReference type="GO" id="GO:0005524">
    <property type="term" value="F:ATP binding"/>
    <property type="evidence" value="ECO:0007669"/>
    <property type="project" value="UniProtKB-UniRule"/>
</dbReference>
<keyword evidence="2 12" id="KW-0963">Cytoplasm</keyword>
<comment type="subunit">
    <text evidence="12">Monomer. Probably contacts ribosomal proteins L1, L5, L33 and S7, the 16S and 23S rRNA and the P-site containing tRNA(fMet).</text>
</comment>
<evidence type="ECO:0000256" key="4">
    <source>
        <dbReference type="ARBA" id="ARBA00022730"/>
    </source>
</evidence>
<dbReference type="CDD" id="cd03221">
    <property type="entry name" value="ABCF_EF-3"/>
    <property type="match status" value="2"/>
</dbReference>
<comment type="caution">
    <text evidence="12">Lacks conserved residue(s) required for the propagation of feature annotation.</text>
</comment>
<keyword evidence="6 12" id="KW-0547">Nucleotide-binding</keyword>
<dbReference type="InterPro" id="IPR032781">
    <property type="entry name" value="ABC_tran_Xtn"/>
</dbReference>
<feature type="binding site" evidence="12">
    <location>
        <begin position="41"/>
        <end position="48"/>
    </location>
    <ligand>
        <name>ATP</name>
        <dbReference type="ChEBI" id="CHEBI:30616"/>
        <label>1</label>
    </ligand>
</feature>
<dbReference type="EC" id="3.6.1.-" evidence="12"/>
<evidence type="ECO:0000256" key="12">
    <source>
        <dbReference type="HAMAP-Rule" id="MF_00847"/>
    </source>
</evidence>
<dbReference type="EMBL" id="VOQR01000001">
    <property type="protein sequence ID" value="TXC71492.1"/>
    <property type="molecule type" value="Genomic_DNA"/>
</dbReference>
<keyword evidence="9 12" id="KW-0810">Translation regulation</keyword>
<comment type="similarity">
    <text evidence="1 12">Belongs to the ABC transporter superfamily. ABCF family. Translational throttle EttA subfamily.</text>
</comment>
<dbReference type="GO" id="GO:0016887">
    <property type="term" value="F:ATP hydrolysis activity"/>
    <property type="evidence" value="ECO:0007669"/>
    <property type="project" value="UniProtKB-UniRule"/>
</dbReference>
<feature type="region of interest" description="PtIM" evidence="12">
    <location>
        <begin position="246"/>
        <end position="326"/>
    </location>
</feature>
<comment type="function">
    <text evidence="12">A translation factor that gates the progression of the 70S ribosomal initiation complex (IC, containing tRNA(fMet) in the P-site) into the translation elongation cycle by using a mechanism sensitive to the ATP/ADP ratio. Binds to the 70S ribosome E-site where it modulates the state of the translating ribosome during subunit translocation. ATP hydrolysis probably frees it from the ribosome, which can enter the elongation phase.</text>
</comment>
<dbReference type="Gene3D" id="3.40.50.300">
    <property type="entry name" value="P-loop containing nucleotide triphosphate hydrolases"/>
    <property type="match status" value="2"/>
</dbReference>
<evidence type="ECO:0000256" key="6">
    <source>
        <dbReference type="ARBA" id="ARBA00022741"/>
    </source>
</evidence>
<evidence type="ECO:0000256" key="3">
    <source>
        <dbReference type="ARBA" id="ARBA00022555"/>
    </source>
</evidence>
<comment type="subcellular location">
    <subcellularLocation>
        <location evidence="12">Cytoplasm</location>
    </subcellularLocation>
    <text evidence="12">Associates with ribosomes and polysomes.</text>
</comment>
<evidence type="ECO:0000256" key="10">
    <source>
        <dbReference type="ARBA" id="ARBA00022884"/>
    </source>
</evidence>
<dbReference type="InterPro" id="IPR003439">
    <property type="entry name" value="ABC_transporter-like_ATP-bd"/>
</dbReference>
<evidence type="ECO:0000256" key="11">
    <source>
        <dbReference type="ARBA" id="ARBA00022917"/>
    </source>
</evidence>
<dbReference type="FunFam" id="3.40.50.300:FF:000183">
    <property type="entry name" value="ABC transporter ATP-binding protein yjjK"/>
    <property type="match status" value="1"/>
</dbReference>
<feature type="domain" description="ABC transporter" evidence="13">
    <location>
        <begin position="7"/>
        <end position="263"/>
    </location>
</feature>
<comment type="caution">
    <text evidence="14">The sequence shown here is derived from an EMBL/GenBank/DDBJ whole genome shotgun (WGS) entry which is preliminary data.</text>
</comment>
<dbReference type="InterPro" id="IPR022374">
    <property type="entry name" value="EttA"/>
</dbReference>
<keyword evidence="4 12" id="KW-0699">rRNA-binding</keyword>
<dbReference type="OrthoDB" id="9808609at2"/>
<dbReference type="RefSeq" id="WP_147082770.1">
    <property type="nucleotide sequence ID" value="NZ_VOQR01000001.1"/>
</dbReference>
<comment type="domain">
    <text evidence="12">The arm domain is inserted in the first ABC transporter domain. Probably contacts ribosomal protein L1.</text>
</comment>
<dbReference type="PANTHER" id="PTHR43858:SF1">
    <property type="entry name" value="ABC TRANSPORTER-RELATED PROTEIN"/>
    <property type="match status" value="1"/>
</dbReference>
<evidence type="ECO:0000313" key="15">
    <source>
        <dbReference type="Proteomes" id="UP000321250"/>
    </source>
</evidence>
<keyword evidence="10 12" id="KW-0694">RNA-binding</keyword>
<dbReference type="GO" id="GO:0019843">
    <property type="term" value="F:rRNA binding"/>
    <property type="evidence" value="ECO:0007669"/>
    <property type="project" value="UniProtKB-UniRule"/>
</dbReference>
<dbReference type="PROSITE" id="PS00211">
    <property type="entry name" value="ABC_TRANSPORTER_1"/>
    <property type="match status" value="1"/>
</dbReference>
<keyword evidence="5 12" id="KW-0677">Repeat</keyword>
<dbReference type="HAMAP" id="MF_00847">
    <property type="entry name" value="EttA"/>
    <property type="match status" value="1"/>
</dbReference>
<comment type="domain">
    <text evidence="12">The P-site tRNA interaction motif (PtIM domain) probably interacts with the P-site tRNA(fMet) as well as the 23S rRNA.</text>
</comment>
<keyword evidence="3 12" id="KW-0820">tRNA-binding</keyword>
<gene>
    <name evidence="12 14" type="primary">ettA</name>
    <name evidence="14" type="ORF">FSB78_11455</name>
</gene>
<dbReference type="GO" id="GO:0045900">
    <property type="term" value="P:negative regulation of translational elongation"/>
    <property type="evidence" value="ECO:0007669"/>
    <property type="project" value="UniProtKB-UniRule"/>
</dbReference>
<dbReference type="GO" id="GO:0043022">
    <property type="term" value="F:ribosome binding"/>
    <property type="evidence" value="ECO:0007669"/>
    <property type="project" value="UniProtKB-UniRule"/>
</dbReference>
<reference evidence="14 15" key="1">
    <citation type="journal article" date="2013" name="Antonie Van Leeuwenhoek">
        <title>Sphingomonas ginsenosidivorax sp. nov., with the ability to transform ginsenosides.</title>
        <authorList>
            <person name="Jin X.F."/>
            <person name="Kim J.K."/>
            <person name="Liu Q.M."/>
            <person name="Kang M.S."/>
            <person name="He D."/>
            <person name="Jin F.X."/>
            <person name="Kim S.C."/>
            <person name="Im W.T."/>
        </authorList>
    </citation>
    <scope>NUCLEOTIDE SEQUENCE [LARGE SCALE GENOMIC DNA]</scope>
    <source>
        <strain evidence="14 15">KHI67</strain>
    </source>
</reference>
<organism evidence="14 15">
    <name type="scientific">Sphingomonas ginsenosidivorax</name>
    <dbReference type="NCBI Taxonomy" id="862135"/>
    <lineage>
        <taxon>Bacteria</taxon>
        <taxon>Pseudomonadati</taxon>
        <taxon>Pseudomonadota</taxon>
        <taxon>Alphaproteobacteria</taxon>
        <taxon>Sphingomonadales</taxon>
        <taxon>Sphingomonadaceae</taxon>
        <taxon>Sphingomonas</taxon>
    </lineage>
</organism>
<dbReference type="GO" id="GO:0005737">
    <property type="term" value="C:cytoplasm"/>
    <property type="evidence" value="ECO:0007669"/>
    <property type="project" value="UniProtKB-SubCell"/>
</dbReference>
<proteinExistence type="inferred from homology"/>
<keyword evidence="15" id="KW-1185">Reference proteome</keyword>
<dbReference type="SUPFAM" id="SSF52540">
    <property type="entry name" value="P-loop containing nucleoside triphosphate hydrolases"/>
    <property type="match status" value="2"/>
</dbReference>
<evidence type="ECO:0000256" key="2">
    <source>
        <dbReference type="ARBA" id="ARBA00022490"/>
    </source>
</evidence>
<evidence type="ECO:0000256" key="7">
    <source>
        <dbReference type="ARBA" id="ARBA00022801"/>
    </source>
</evidence>
<evidence type="ECO:0000256" key="8">
    <source>
        <dbReference type="ARBA" id="ARBA00022840"/>
    </source>
</evidence>
<evidence type="ECO:0000313" key="14">
    <source>
        <dbReference type="EMBL" id="TXC71492.1"/>
    </source>
</evidence>
<dbReference type="GO" id="GO:0000049">
    <property type="term" value="F:tRNA binding"/>
    <property type="evidence" value="ECO:0007669"/>
    <property type="project" value="UniProtKB-UniRule"/>
</dbReference>
<dbReference type="FunFam" id="3.40.50.300:FF:000011">
    <property type="entry name" value="Putative ABC transporter ATP-binding component"/>
    <property type="match status" value="1"/>
</dbReference>
<comment type="catalytic activity">
    <reaction evidence="12">
        <text>ATP + H2O = ADP + phosphate + H(+)</text>
        <dbReference type="Rhea" id="RHEA:13065"/>
        <dbReference type="ChEBI" id="CHEBI:15377"/>
        <dbReference type="ChEBI" id="CHEBI:15378"/>
        <dbReference type="ChEBI" id="CHEBI:30616"/>
        <dbReference type="ChEBI" id="CHEBI:43474"/>
        <dbReference type="ChEBI" id="CHEBI:456216"/>
    </reaction>
</comment>
<dbReference type="InterPro" id="IPR027417">
    <property type="entry name" value="P-loop_NTPase"/>
</dbReference>
<dbReference type="NCBIfam" id="NF008775">
    <property type="entry name" value="PRK11819.1"/>
    <property type="match status" value="1"/>
</dbReference>
<dbReference type="InterPro" id="IPR003593">
    <property type="entry name" value="AAA+_ATPase"/>
</dbReference>
<evidence type="ECO:0000256" key="1">
    <source>
        <dbReference type="ARBA" id="ARBA00005868"/>
    </source>
</evidence>
<dbReference type="InterPro" id="IPR017871">
    <property type="entry name" value="ABC_transporter-like_CS"/>
</dbReference>
<keyword evidence="7 12" id="KW-0378">Hydrolase</keyword>
<feature type="binding site" evidence="12">
    <location>
        <begin position="360"/>
        <end position="367"/>
    </location>
    <ligand>
        <name>ATP</name>
        <dbReference type="ChEBI" id="CHEBI:30616"/>
        <label>2</label>
    </ligand>
</feature>
<feature type="domain" description="ABC transporter" evidence="13">
    <location>
        <begin position="328"/>
        <end position="545"/>
    </location>
</feature>
<dbReference type="SMART" id="SM00382">
    <property type="entry name" value="AAA"/>
    <property type="match status" value="2"/>
</dbReference>